<feature type="compositionally biased region" description="Basic and acidic residues" evidence="1">
    <location>
        <begin position="138"/>
        <end position="148"/>
    </location>
</feature>
<dbReference type="AlphaFoldDB" id="A0A517NUT2"/>
<keyword evidence="3" id="KW-1185">Reference proteome</keyword>
<accession>A0A517NUT2</accession>
<feature type="region of interest" description="Disordered" evidence="1">
    <location>
        <begin position="678"/>
        <end position="718"/>
    </location>
</feature>
<dbReference type="SUPFAM" id="SSF56954">
    <property type="entry name" value="Outer membrane efflux proteins (OEP)"/>
    <property type="match status" value="2"/>
</dbReference>
<feature type="compositionally biased region" description="Polar residues" evidence="1">
    <location>
        <begin position="111"/>
        <end position="123"/>
    </location>
</feature>
<dbReference type="OrthoDB" id="238432at2"/>
<reference evidence="2 3" key="1">
    <citation type="submission" date="2019-02" db="EMBL/GenBank/DDBJ databases">
        <title>Deep-cultivation of Planctomycetes and their phenomic and genomic characterization uncovers novel biology.</title>
        <authorList>
            <person name="Wiegand S."/>
            <person name="Jogler M."/>
            <person name="Boedeker C."/>
            <person name="Pinto D."/>
            <person name="Vollmers J."/>
            <person name="Rivas-Marin E."/>
            <person name="Kohn T."/>
            <person name="Peeters S.H."/>
            <person name="Heuer A."/>
            <person name="Rast P."/>
            <person name="Oberbeckmann S."/>
            <person name="Bunk B."/>
            <person name="Jeske O."/>
            <person name="Meyerdierks A."/>
            <person name="Storesund J.E."/>
            <person name="Kallscheuer N."/>
            <person name="Luecker S."/>
            <person name="Lage O.M."/>
            <person name="Pohl T."/>
            <person name="Merkel B.J."/>
            <person name="Hornburger P."/>
            <person name="Mueller R.-W."/>
            <person name="Bruemmer F."/>
            <person name="Labrenz M."/>
            <person name="Spormann A.M."/>
            <person name="Op den Camp H."/>
            <person name="Overmann J."/>
            <person name="Amann R."/>
            <person name="Jetten M.S.M."/>
            <person name="Mascher T."/>
            <person name="Medema M.H."/>
            <person name="Devos D.P."/>
            <person name="Kaster A.-K."/>
            <person name="Ovreas L."/>
            <person name="Rohde M."/>
            <person name="Galperin M.Y."/>
            <person name="Jogler C."/>
        </authorList>
    </citation>
    <scope>NUCLEOTIDE SEQUENCE [LARGE SCALE GENOMIC DNA]</scope>
    <source>
        <strain evidence="2 3">K23_9</strain>
    </source>
</reference>
<name>A0A517NUT2_9BACT</name>
<sequence length="1113" mass="125247">MDVIGKEIPYVNRKWILGLLLILAACVCATGCSRDHYRIRADNDAYSRILEKSQCTPWAVPSDHSVYPAPDSRLYQPTCVNDPRLPSPSPQLYAYELPELPEHKASRFIPRQSSFEGKSNITPTGVGEPSSAPLGRPPKNEGQDKNDPTGEGLELTVAKVSYSKPPGAAADSAPNELQPATQTELLPKPKPDPNKSFEELLRSGLKKDQDSQKGQDSQTSSDSNEMADTAEQDNKDPDEDKEADEETQEVQANQVPLPRSYWETIPIECLSRMFEFKSVRDEYARSFGSPVKESQLDPSPRLALEDIISLTLLNSRELQTQKEALYRVALTLTLQRFAYQLKPSVGNNGSSAGYIHNRSGGEEVNTLGLPTNFQLEKMLYTGGDFIGRFANDVLLTFNGPQGFTADVGSELLFSFSQSLLQRDVQLESLTQAERDVVYAARDFTRFRKELFVQQASDYYSLIRQFRQIEIQCQNYFTLAREFNQRSVEIKYGMAARTQLDQVEQQVINGRQSILSSCTNLENALDSLKIRMGIPTEQPLNIDLSELDLLTLRDELAVNAELIERTRTRIRREINAESRSAFVVLGGVSQLAEQMVDSIHLREKLSDQPLDSTDLENRLLELRIEAADIDIAEDRSVLDQELADEAPDSTKVIQRRRDVSQELLRKVLWQIRRLDQTGKIDQEQDEDDQSIDGQQAGGKQQAGDEKGQSDQQDDSQSEEVTGWINLYEAFGDRLVDLEDSFLNAIFKEQSSAGSDVNEVQDAESRLIQAALTLQEDLQSFADQLDERLGRVAATDDAGFDERAIEFANELMRESERFRDGASGGLAPIEIAMDEAMMTALVQRFDLMNQRGFLADDWRQIKYAADDLKSILNLTASQSIRTRSGENQPFDFNFDDSTTRVGVSLDLPFNRRAQRNQFRASLFNYQRTLRNVMQLEDNIKLAIRRDLRSLKLNGQQYANDIAGAALASERVTGTELEVRSGFATSRDFLESQQAYVQAISGVASDHINYIVGRLQLFLDLESLTVGDNGFWEQLYDEQHQPMPQYQLPSYARPGYGRLHANLKYSKLINRMRCVPDGVSVINAPERDQALGDQGMIEQRQSLDSPLSAERASVQK</sequence>
<feature type="region of interest" description="Disordered" evidence="1">
    <location>
        <begin position="110"/>
        <end position="151"/>
    </location>
</feature>
<protein>
    <submittedName>
        <fullName evidence="2">Outer membrane efflux protein</fullName>
    </submittedName>
</protein>
<dbReference type="EMBL" id="CP036526">
    <property type="protein sequence ID" value="QDT10880.1"/>
    <property type="molecule type" value="Genomic_DNA"/>
</dbReference>
<evidence type="ECO:0000313" key="3">
    <source>
        <dbReference type="Proteomes" id="UP000319817"/>
    </source>
</evidence>
<dbReference type="RefSeq" id="WP_145418592.1">
    <property type="nucleotide sequence ID" value="NZ_CP036526.1"/>
</dbReference>
<feature type="compositionally biased region" description="Low complexity" evidence="1">
    <location>
        <begin position="690"/>
        <end position="700"/>
    </location>
</feature>
<dbReference type="PANTHER" id="PTHR30203:SF33">
    <property type="entry name" value="BLR4455 PROTEIN"/>
    <property type="match status" value="1"/>
</dbReference>
<feature type="compositionally biased region" description="Acidic residues" evidence="1">
    <location>
        <begin position="228"/>
        <end position="248"/>
    </location>
</feature>
<gene>
    <name evidence="2" type="ORF">K239x_28710</name>
</gene>
<dbReference type="InterPro" id="IPR010131">
    <property type="entry name" value="MdtP/NodT-like"/>
</dbReference>
<evidence type="ECO:0000313" key="2">
    <source>
        <dbReference type="EMBL" id="QDT10880.1"/>
    </source>
</evidence>
<feature type="region of interest" description="Disordered" evidence="1">
    <location>
        <begin position="1087"/>
        <end position="1113"/>
    </location>
</feature>
<proteinExistence type="predicted"/>
<dbReference type="Proteomes" id="UP000319817">
    <property type="component" value="Chromosome"/>
</dbReference>
<feature type="region of interest" description="Disordered" evidence="1">
    <location>
        <begin position="204"/>
        <end position="255"/>
    </location>
</feature>
<feature type="compositionally biased region" description="Basic and acidic residues" evidence="1">
    <location>
        <begin position="204"/>
        <end position="213"/>
    </location>
</feature>
<dbReference type="PANTHER" id="PTHR30203">
    <property type="entry name" value="OUTER MEMBRANE CATION EFFLUX PROTEIN"/>
    <property type="match status" value="1"/>
</dbReference>
<dbReference type="GO" id="GO:0015562">
    <property type="term" value="F:efflux transmembrane transporter activity"/>
    <property type="evidence" value="ECO:0007669"/>
    <property type="project" value="InterPro"/>
</dbReference>
<dbReference type="PROSITE" id="PS51257">
    <property type="entry name" value="PROKAR_LIPOPROTEIN"/>
    <property type="match status" value="1"/>
</dbReference>
<dbReference type="Gene3D" id="1.20.1600.10">
    <property type="entry name" value="Outer membrane efflux proteins (OEP)"/>
    <property type="match status" value="2"/>
</dbReference>
<organism evidence="2 3">
    <name type="scientific">Stieleria marina</name>
    <dbReference type="NCBI Taxonomy" id="1930275"/>
    <lineage>
        <taxon>Bacteria</taxon>
        <taxon>Pseudomonadati</taxon>
        <taxon>Planctomycetota</taxon>
        <taxon>Planctomycetia</taxon>
        <taxon>Pirellulales</taxon>
        <taxon>Pirellulaceae</taxon>
        <taxon>Stieleria</taxon>
    </lineage>
</organism>
<feature type="compositionally biased region" description="Low complexity" evidence="1">
    <location>
        <begin position="214"/>
        <end position="223"/>
    </location>
</feature>
<evidence type="ECO:0000256" key="1">
    <source>
        <dbReference type="SAM" id="MobiDB-lite"/>
    </source>
</evidence>